<reference evidence="3 4" key="1">
    <citation type="submission" date="2016-02" db="EMBL/GenBank/DDBJ databases">
        <title>Genome analysis of coral dinoflagellate symbionts highlights evolutionary adaptations to a symbiotic lifestyle.</title>
        <authorList>
            <person name="Aranda M."/>
            <person name="Li Y."/>
            <person name="Liew Y.J."/>
            <person name="Baumgarten S."/>
            <person name="Simakov O."/>
            <person name="Wilson M."/>
            <person name="Piel J."/>
            <person name="Ashoor H."/>
            <person name="Bougouffa S."/>
            <person name="Bajic V.B."/>
            <person name="Ryu T."/>
            <person name="Ravasi T."/>
            <person name="Bayer T."/>
            <person name="Micklem G."/>
            <person name="Kim H."/>
            <person name="Bhak J."/>
            <person name="Lajeunesse T.C."/>
            <person name="Voolstra C.R."/>
        </authorList>
    </citation>
    <scope>NUCLEOTIDE SEQUENCE [LARGE SCALE GENOMIC DNA]</scope>
    <source>
        <strain evidence="3 4">CCMP2467</strain>
    </source>
</reference>
<name>A0A1Q9CPJ0_SYMMI</name>
<feature type="compositionally biased region" description="Basic and acidic residues" evidence="1">
    <location>
        <begin position="1279"/>
        <end position="1288"/>
    </location>
</feature>
<feature type="compositionally biased region" description="Acidic residues" evidence="1">
    <location>
        <begin position="1"/>
        <end position="14"/>
    </location>
</feature>
<evidence type="ECO:0000313" key="4">
    <source>
        <dbReference type="Proteomes" id="UP000186817"/>
    </source>
</evidence>
<evidence type="ECO:0000259" key="2">
    <source>
        <dbReference type="Pfam" id="PF00078"/>
    </source>
</evidence>
<feature type="region of interest" description="Disordered" evidence="1">
    <location>
        <begin position="1248"/>
        <end position="1297"/>
    </location>
</feature>
<dbReference type="Proteomes" id="UP000186817">
    <property type="component" value="Unassembled WGS sequence"/>
</dbReference>
<accession>A0A1Q9CPJ0</accession>
<protein>
    <recommendedName>
        <fullName evidence="2">Reverse transcriptase domain-containing protein</fullName>
    </recommendedName>
</protein>
<evidence type="ECO:0000256" key="1">
    <source>
        <dbReference type="SAM" id="MobiDB-lite"/>
    </source>
</evidence>
<dbReference type="EMBL" id="LSRX01001018">
    <property type="protein sequence ID" value="OLP84787.1"/>
    <property type="molecule type" value="Genomic_DNA"/>
</dbReference>
<feature type="region of interest" description="Disordered" evidence="1">
    <location>
        <begin position="1"/>
        <end position="23"/>
    </location>
</feature>
<dbReference type="OrthoDB" id="435043at2759"/>
<keyword evidence="4" id="KW-1185">Reference proteome</keyword>
<gene>
    <name evidence="3" type="ORF">AK812_SmicGene34298</name>
</gene>
<feature type="region of interest" description="Disordered" evidence="1">
    <location>
        <begin position="343"/>
        <end position="372"/>
    </location>
</feature>
<proteinExistence type="predicted"/>
<dbReference type="InterPro" id="IPR000477">
    <property type="entry name" value="RT_dom"/>
</dbReference>
<dbReference type="SUPFAM" id="SSF56672">
    <property type="entry name" value="DNA/RNA polymerases"/>
    <property type="match status" value="1"/>
</dbReference>
<organism evidence="3 4">
    <name type="scientific">Symbiodinium microadriaticum</name>
    <name type="common">Dinoflagellate</name>
    <name type="synonym">Zooxanthella microadriatica</name>
    <dbReference type="NCBI Taxonomy" id="2951"/>
    <lineage>
        <taxon>Eukaryota</taxon>
        <taxon>Sar</taxon>
        <taxon>Alveolata</taxon>
        <taxon>Dinophyceae</taxon>
        <taxon>Suessiales</taxon>
        <taxon>Symbiodiniaceae</taxon>
        <taxon>Symbiodinium</taxon>
    </lineage>
</organism>
<comment type="caution">
    <text evidence="3">The sequence shown here is derived from an EMBL/GenBank/DDBJ whole genome shotgun (WGS) entry which is preliminary data.</text>
</comment>
<dbReference type="PANTHER" id="PTHR47027:SF20">
    <property type="entry name" value="REVERSE TRANSCRIPTASE-LIKE PROTEIN WITH RNA-DIRECTED DNA POLYMERASE DOMAIN"/>
    <property type="match status" value="1"/>
</dbReference>
<dbReference type="InterPro" id="IPR043502">
    <property type="entry name" value="DNA/RNA_pol_sf"/>
</dbReference>
<feature type="compositionally biased region" description="Acidic residues" evidence="1">
    <location>
        <begin position="81"/>
        <end position="90"/>
    </location>
</feature>
<feature type="domain" description="Reverse transcriptase" evidence="2">
    <location>
        <begin position="1051"/>
        <end position="1176"/>
    </location>
</feature>
<sequence>MLGLDTDSDYEDEEPSHMPGFVNEPAYSTVYETLMDKPPEEYAMMVAALPNFVELLQSDLQAIAARVGHERGLEVAPSDPAEADNQDGDLGDGASPSTGSARPPESDQHDIVAEEGEVVEIEVEAEEEETVMVQVGAKVTGGGQNTKHCNSAHRNILLLRDWLEDKWEANYQVHDMVDVARNHLKQSLRDPQELARGQEWFQLIPCGPARGQPARWEDISPSQRDWAKKVVSNIAEQVHMEMEEEKACLMQRTLTGMVPHMHVSEASLVNSELEQLSEDEAREAARALHGHLRQHASRITAWEQIEAVLVAHSPGTAVKAEETGCSEKVRAWVSMWTRRLTPPMQSRAASSHERPEPDAEEGADQLQEERAVEEDMQRQADEELFQWHTMQAAREAQIEDRAAVLARMGWTVKVKKQWRLDVTVQTEMGQNTMSVPMSEGGTVNLQMTTKASTEHEYRYQGRLQEPDLARKRMAEAEEEHHVAEKIRGEKGVKRRSMRTDDPEIHPFYLMWERGEVEWAKLVTMVGEDTAKFIQIAAEVQSQDVATPAIPMTQLYETQTQHAAPSVSHHFNPDEMDTVPMANLSDASTVLMEPNGPDSALVNVPGSCADQDLITMLAANACVHLSQTPSEQRPAKGPWLESWPLVDPARPPVREMGWGGGKAKGGKDHAPVQKQFLKAPIIRPATVRATPVTWSAGAARSGPPAGHRPVVVKPMVRTPSAIRAGGTFYRGRWMSAESLGTVLRSPDQADTSYNVGGVTSAVYDYLHHWLTTECQDDVLILQELHWGCGRSKSTWQIPGWLIVVSADAAHRFTGVGVAISTRVVSSDLVNFRTVIPGRLLHVRCSDEKKTLDIIAGYQWVRSETGAKSTQAHCPQSMSLMLNLRPFWLSINLYFLTPGDGLMPTADRVARLCKPDDFDLAPWRGGRELRAASKESRRQWFEGYIQEAEAAASRNDLGAVYRVVNKLAPRKRFEKVRIRGDDGELLGPCAEFQAILKYFRRAFDGAEAPTFPDPTPVVFDQEEILRAVGGLKLGKAVPSTSAPAEVPREALRASLQHAGVPAELQHLIVALHEQCVYTVTHKRQSGTFPMRKGVRQGCALSPLLFTLYTCHIYDVLVSRTSEAWAAQAATLFADDTHFAWTITSISDLKFMIKCVRATFQTFKEFGMTLNMEKSRIILKLRGGAILLQAPVTSPDIEDICTGVPCPDCGQYFLNVRIMRPMPTMDVDAEEAARAQTAREEMLMVMGGDRCGRRKSSQMAEAFSQGRERSSARRVARGGQKRQWESHRDSSSSEQLPQLDKATQDLMRGMVRVVLRHEAEIQRLKTDIGYMAFIDTSGLGCLPTLRQTADNWQEQFSQGTVKSPLRLVLFMTMLQLLKTKAEEVLSDETKLQRCMTVGWTVEGPTALSPAWVYHSWDPSAKKQIVAETQPLAHAEALRQVDLLLHHAPQDGALKNFKTARRMSAKDSYAAEVLPWMVSIGLRGESSNICYNALKILSGSAIMKLIGVRGQEPQLIKQLKESYMGTTFCDWAKNSAPWNSDA</sequence>
<evidence type="ECO:0000313" key="3">
    <source>
        <dbReference type="EMBL" id="OLP84787.1"/>
    </source>
</evidence>
<dbReference type="PANTHER" id="PTHR47027">
    <property type="entry name" value="REVERSE TRANSCRIPTASE DOMAIN-CONTAINING PROTEIN"/>
    <property type="match status" value="1"/>
</dbReference>
<feature type="region of interest" description="Disordered" evidence="1">
    <location>
        <begin position="73"/>
        <end position="112"/>
    </location>
</feature>
<dbReference type="Gene3D" id="3.60.10.10">
    <property type="entry name" value="Endonuclease/exonuclease/phosphatase"/>
    <property type="match status" value="1"/>
</dbReference>
<dbReference type="InterPro" id="IPR036691">
    <property type="entry name" value="Endo/exonu/phosph_ase_sf"/>
</dbReference>
<dbReference type="Pfam" id="PF00078">
    <property type="entry name" value="RVT_1"/>
    <property type="match status" value="1"/>
</dbReference>